<reference evidence="5" key="1">
    <citation type="journal article" date="2019" name="Int. J. Syst. Evol. Microbiol.">
        <title>The Global Catalogue of Microorganisms (GCM) 10K type strain sequencing project: providing services to taxonomists for standard genome sequencing and annotation.</title>
        <authorList>
            <consortium name="The Broad Institute Genomics Platform"/>
            <consortium name="The Broad Institute Genome Sequencing Center for Infectious Disease"/>
            <person name="Wu L."/>
            <person name="Ma J."/>
        </authorList>
    </citation>
    <scope>NUCLEOTIDE SEQUENCE [LARGE SCALE GENOMIC DNA]</scope>
    <source>
        <strain evidence="5">CGMCC 1.5362</strain>
    </source>
</reference>
<sequence>MPLDTDAVLTLLQDTAEEVIDPRFRALTEEEVSSKTHPGDLVTVADREAEVIITAALRAAYPEALVLGEEAYADDAGLLEQFRAADHAFTVDPVDGTRNFVHGSADHAVMAAEVRGGVTVRAWIWQPQHRLAYVAERGAGLWCNGVRVPELDGASRAPQSWDVRTSARRMIGTMLGPVGPLELTWVSCGIDYPKLATGACDGLVYRGTMPWDHVPGSLMLTEVGGFAGTTEGEAYGPRARPGGIVSAASEHVFRTLLQHL</sequence>
<keyword evidence="5" id="KW-1185">Reference proteome</keyword>
<dbReference type="InterPro" id="IPR000760">
    <property type="entry name" value="Inositol_monophosphatase-like"/>
</dbReference>
<dbReference type="Pfam" id="PF00459">
    <property type="entry name" value="Inositol_P"/>
    <property type="match status" value="1"/>
</dbReference>
<dbReference type="InterPro" id="IPR020583">
    <property type="entry name" value="Inositol_monoP_metal-BS"/>
</dbReference>
<evidence type="ECO:0000256" key="3">
    <source>
        <dbReference type="ARBA" id="ARBA00022842"/>
    </source>
</evidence>
<dbReference type="Gene3D" id="3.40.190.80">
    <property type="match status" value="1"/>
</dbReference>
<dbReference type="SUPFAM" id="SSF56655">
    <property type="entry name" value="Carbohydrate phosphatase"/>
    <property type="match status" value="1"/>
</dbReference>
<gene>
    <name evidence="4" type="ORF">GCM10011509_18690</name>
</gene>
<dbReference type="Proteomes" id="UP000662111">
    <property type="component" value="Unassembled WGS sequence"/>
</dbReference>
<dbReference type="PRINTS" id="PR00377">
    <property type="entry name" value="IMPHPHTASES"/>
</dbReference>
<dbReference type="Gene3D" id="3.30.540.10">
    <property type="entry name" value="Fructose-1,6-Bisphosphatase, subunit A, domain 1"/>
    <property type="match status" value="1"/>
</dbReference>
<organism evidence="4 5">
    <name type="scientific">Ornithinimicrobium pekingense</name>
    <dbReference type="NCBI Taxonomy" id="384677"/>
    <lineage>
        <taxon>Bacteria</taxon>
        <taxon>Bacillati</taxon>
        <taxon>Actinomycetota</taxon>
        <taxon>Actinomycetes</taxon>
        <taxon>Micrococcales</taxon>
        <taxon>Ornithinimicrobiaceae</taxon>
        <taxon>Ornithinimicrobium</taxon>
    </lineage>
</organism>
<dbReference type="PANTHER" id="PTHR20854:SF4">
    <property type="entry name" value="INOSITOL-1-MONOPHOSPHATASE-RELATED"/>
    <property type="match status" value="1"/>
</dbReference>
<protein>
    <submittedName>
        <fullName evidence="4">Inositol monophosphatase</fullName>
    </submittedName>
</protein>
<dbReference type="EMBL" id="BMLB01000003">
    <property type="protein sequence ID" value="GGK70508.1"/>
    <property type="molecule type" value="Genomic_DNA"/>
</dbReference>
<dbReference type="PROSITE" id="PS00629">
    <property type="entry name" value="IMP_1"/>
    <property type="match status" value="1"/>
</dbReference>
<evidence type="ECO:0000313" key="5">
    <source>
        <dbReference type="Proteomes" id="UP000662111"/>
    </source>
</evidence>
<keyword evidence="2" id="KW-0378">Hydrolase</keyword>
<proteinExistence type="predicted"/>
<evidence type="ECO:0000313" key="4">
    <source>
        <dbReference type="EMBL" id="GGK70508.1"/>
    </source>
</evidence>
<keyword evidence="3" id="KW-0460">Magnesium</keyword>
<dbReference type="PANTHER" id="PTHR20854">
    <property type="entry name" value="INOSITOL MONOPHOSPHATASE"/>
    <property type="match status" value="1"/>
</dbReference>
<comment type="caution">
    <text evidence="4">The sequence shown here is derived from an EMBL/GenBank/DDBJ whole genome shotgun (WGS) entry which is preliminary data.</text>
</comment>
<evidence type="ECO:0000256" key="1">
    <source>
        <dbReference type="ARBA" id="ARBA00022723"/>
    </source>
</evidence>
<dbReference type="RefSeq" id="WP_022921282.1">
    <property type="nucleotide sequence ID" value="NZ_BMLB01000003.1"/>
</dbReference>
<accession>A0ABQ2F7U2</accession>
<name>A0ABQ2F7U2_9MICO</name>
<keyword evidence="1" id="KW-0479">Metal-binding</keyword>
<dbReference type="CDD" id="cd01637">
    <property type="entry name" value="IMPase_like"/>
    <property type="match status" value="1"/>
</dbReference>
<evidence type="ECO:0000256" key="2">
    <source>
        <dbReference type="ARBA" id="ARBA00022801"/>
    </source>
</evidence>